<dbReference type="CDD" id="cd03114">
    <property type="entry name" value="MMAA-like"/>
    <property type="match status" value="1"/>
</dbReference>
<comment type="caution">
    <text evidence="6">The sequence shown here is derived from an EMBL/GenBank/DDBJ whole genome shotgun (WGS) entry which is preliminary data.</text>
</comment>
<keyword evidence="4" id="KW-0342">GTP-binding</keyword>
<reference evidence="6 7" key="1">
    <citation type="submission" date="2020-12" db="EMBL/GenBank/DDBJ databases">
        <title>Bacterial novel species Pedobacter sp. SD-b isolated from soil.</title>
        <authorList>
            <person name="Jung H.-Y."/>
        </authorList>
    </citation>
    <scope>NUCLEOTIDE SEQUENCE [LARGE SCALE GENOMIC DNA]</scope>
    <source>
        <strain evidence="6 7">SD-b</strain>
    </source>
</reference>
<dbReference type="Pfam" id="PF03308">
    <property type="entry name" value="MeaB"/>
    <property type="match status" value="1"/>
</dbReference>
<dbReference type="RefSeq" id="WP_200585968.1">
    <property type="nucleotide sequence ID" value="NZ_JAEHFY010000012.1"/>
</dbReference>
<keyword evidence="7" id="KW-1185">Reference proteome</keyword>
<keyword evidence="5" id="KW-0143">Chaperone</keyword>
<evidence type="ECO:0000256" key="5">
    <source>
        <dbReference type="ARBA" id="ARBA00023186"/>
    </source>
</evidence>
<organism evidence="6 7">
    <name type="scientific">Pedobacter segetis</name>
    <dbReference type="NCBI Taxonomy" id="2793069"/>
    <lineage>
        <taxon>Bacteria</taxon>
        <taxon>Pseudomonadati</taxon>
        <taxon>Bacteroidota</taxon>
        <taxon>Sphingobacteriia</taxon>
        <taxon>Sphingobacteriales</taxon>
        <taxon>Sphingobacteriaceae</taxon>
        <taxon>Pedobacter</taxon>
    </lineage>
</organism>
<accession>A0ABS1BLT5</accession>
<dbReference type="SUPFAM" id="SSF52540">
    <property type="entry name" value="P-loop containing nucleoside triphosphate hydrolases"/>
    <property type="match status" value="1"/>
</dbReference>
<gene>
    <name evidence="6" type="primary">meaB</name>
    <name evidence="6" type="ORF">I5M32_09310</name>
</gene>
<evidence type="ECO:0000313" key="6">
    <source>
        <dbReference type="EMBL" id="MBK0383154.1"/>
    </source>
</evidence>
<dbReference type="InterPro" id="IPR005129">
    <property type="entry name" value="GTPase_ArgK"/>
</dbReference>
<dbReference type="PANTHER" id="PTHR43087">
    <property type="entry name" value="LYSINE/ARGININE/ORNITHINE TRANSPORT SYSTEM KINASE"/>
    <property type="match status" value="1"/>
</dbReference>
<keyword evidence="3" id="KW-0378">Hydrolase</keyword>
<evidence type="ECO:0000256" key="1">
    <source>
        <dbReference type="ARBA" id="ARBA00009625"/>
    </source>
</evidence>
<evidence type="ECO:0000313" key="7">
    <source>
        <dbReference type="Proteomes" id="UP000660024"/>
    </source>
</evidence>
<evidence type="ECO:0000256" key="4">
    <source>
        <dbReference type="ARBA" id="ARBA00023134"/>
    </source>
</evidence>
<dbReference type="Gene3D" id="3.40.50.300">
    <property type="entry name" value="P-loop containing nucleotide triphosphate hydrolases"/>
    <property type="match status" value="1"/>
</dbReference>
<dbReference type="PANTHER" id="PTHR43087:SF1">
    <property type="entry name" value="LAO_AO TRANSPORT SYSTEM ATPASE"/>
    <property type="match status" value="1"/>
</dbReference>
<dbReference type="InterPro" id="IPR027417">
    <property type="entry name" value="P-loop_NTPase"/>
</dbReference>
<protein>
    <submittedName>
        <fullName evidence="6">Methylmalonyl Co-A mutase-associated GTPase MeaB</fullName>
    </submittedName>
</protein>
<name>A0ABS1BLT5_9SPHI</name>
<evidence type="ECO:0000256" key="3">
    <source>
        <dbReference type="ARBA" id="ARBA00022801"/>
    </source>
</evidence>
<evidence type="ECO:0000256" key="2">
    <source>
        <dbReference type="ARBA" id="ARBA00022741"/>
    </source>
</evidence>
<dbReference type="EMBL" id="JAEHFY010000012">
    <property type="protein sequence ID" value="MBK0383154.1"/>
    <property type="molecule type" value="Genomic_DNA"/>
</dbReference>
<dbReference type="InterPro" id="IPR052040">
    <property type="entry name" value="GTPase/Isobutyryl-CoA_mutase"/>
</dbReference>
<dbReference type="NCBIfam" id="TIGR00750">
    <property type="entry name" value="lao"/>
    <property type="match status" value="1"/>
</dbReference>
<comment type="similarity">
    <text evidence="1">Belongs to the SIMIBI class G3E GTPase family. ArgK/MeaB subfamily.</text>
</comment>
<proteinExistence type="inferred from homology"/>
<sequence length="297" mass="32594">MLDKKKPILAQLRQGNYKTLARLLTIVENNLAFADDYLKALEIKNIPVIGITGPPGAGKSTLVNALLINLAKENKIAVLAVDPTSPFNMGSLLGDRIRMISQFNNPNVFIRSIATRGSLGGLSVKTIEMVDVLKAADFDYIFIETVGVGQSEVEVAGLADVSVVVLVPEAGDDIQSIKSGLMEIADVFVVNKSDREGAQTFANHLKKLVHHQTKKISVISTVAHQNEGIQQLIDGIKDFQIGANLKKPFLLAEKAWRLIQNDSMKGIKKEKLQQKITEALEKPDFNLYRFVAEFKSS</sequence>
<keyword evidence="2" id="KW-0547">Nucleotide-binding</keyword>
<dbReference type="Proteomes" id="UP000660024">
    <property type="component" value="Unassembled WGS sequence"/>
</dbReference>